<sequence>MSAPVLPFWLAQALAEDAGPVRPPLSGEQEADLCIVGGGFTGLWTAILTRQARPDWRIVLLEKARCGSGASGRNGGCLLTWSAKLPSLTRWFGQAEALRLARASEQAVFDIADFCRQHGIDADLRLGGAVYAGSNAAQRGALDGALAALSAAGGSRWRMLSDADTAALSGSAALSAGAWTDAAGSVQPAKLARGLARVAEAMGVEIHEHSAMTHLQETDRVTVACAKGCVRARQAVLAMNADMANGPAPLANSVLLVSSDMIITTPLPERIVRLGLDRGQAVCDLRTFVHYWRASADGRLMLGKGGNQIAFGNRMLPYFDAPSPQRPMLEAALTRFFPDFSAADVQHSWTGASDRSASGFPFFGWLPGHRRVCYGMGYSGNGVAPSRLGGEVLRDMLLGVDSEWTRSPLVRGPLAHFPPEPWRWPGAMLVREAIRRVERAEDAGRQPAWLARKLAGLASMAGKADR</sequence>
<dbReference type="GO" id="GO:0016491">
    <property type="term" value="F:oxidoreductase activity"/>
    <property type="evidence" value="ECO:0007669"/>
    <property type="project" value="UniProtKB-KW"/>
</dbReference>
<evidence type="ECO:0000256" key="1">
    <source>
        <dbReference type="ARBA" id="ARBA00023002"/>
    </source>
</evidence>
<dbReference type="Proteomes" id="UP000247555">
    <property type="component" value="Unassembled WGS sequence"/>
</dbReference>
<dbReference type="InterPro" id="IPR036188">
    <property type="entry name" value="FAD/NAD-bd_sf"/>
</dbReference>
<dbReference type="PANTHER" id="PTHR13847:SF285">
    <property type="entry name" value="FAD DEPENDENT OXIDOREDUCTASE DOMAIN-CONTAINING PROTEIN"/>
    <property type="match status" value="1"/>
</dbReference>
<evidence type="ECO:0000259" key="2">
    <source>
        <dbReference type="Pfam" id="PF01266"/>
    </source>
</evidence>
<reference evidence="3 4" key="1">
    <citation type="submission" date="2018-05" db="EMBL/GenBank/DDBJ databases">
        <title>Genomic Encyclopedia of Type Strains, Phase IV (KMG-IV): sequencing the most valuable type-strain genomes for metagenomic binning, comparative biology and taxonomic classification.</title>
        <authorList>
            <person name="Goeker M."/>
        </authorList>
    </citation>
    <scope>NUCLEOTIDE SEQUENCE [LARGE SCALE GENOMIC DNA]</scope>
    <source>
        <strain evidence="3 4">DSM 29661</strain>
    </source>
</reference>
<dbReference type="Pfam" id="PF01266">
    <property type="entry name" value="DAO"/>
    <property type="match status" value="1"/>
</dbReference>
<dbReference type="InterPro" id="IPR006076">
    <property type="entry name" value="FAD-dep_OxRdtase"/>
</dbReference>
<evidence type="ECO:0000313" key="4">
    <source>
        <dbReference type="Proteomes" id="UP000247555"/>
    </source>
</evidence>
<gene>
    <name evidence="3" type="ORF">DFR34_11027</name>
</gene>
<dbReference type="OrthoDB" id="8609550at2"/>
<protein>
    <submittedName>
        <fullName evidence="3">Putative aminophosphonate oxidoreductase</fullName>
    </submittedName>
</protein>
<dbReference type="AlphaFoldDB" id="A0A318KMD1"/>
<dbReference type="PANTHER" id="PTHR13847">
    <property type="entry name" value="SARCOSINE DEHYDROGENASE-RELATED"/>
    <property type="match status" value="1"/>
</dbReference>
<dbReference type="GO" id="GO:0005737">
    <property type="term" value="C:cytoplasm"/>
    <property type="evidence" value="ECO:0007669"/>
    <property type="project" value="TreeGrafter"/>
</dbReference>
<evidence type="ECO:0000313" key="3">
    <source>
        <dbReference type="EMBL" id="PXX78710.1"/>
    </source>
</evidence>
<keyword evidence="4" id="KW-1185">Reference proteome</keyword>
<feature type="domain" description="FAD dependent oxidoreductase" evidence="2">
    <location>
        <begin position="32"/>
        <end position="395"/>
    </location>
</feature>
<name>A0A318KMD1_9NEIS</name>
<dbReference type="SUPFAM" id="SSF51905">
    <property type="entry name" value="FAD/NAD(P)-binding domain"/>
    <property type="match status" value="1"/>
</dbReference>
<dbReference type="RefSeq" id="WP_110390832.1">
    <property type="nucleotide sequence ID" value="NZ_QJKI01000010.1"/>
</dbReference>
<accession>A0A318KMD1</accession>
<keyword evidence="1" id="KW-0560">Oxidoreductase</keyword>
<proteinExistence type="predicted"/>
<dbReference type="Gene3D" id="3.50.50.60">
    <property type="entry name" value="FAD/NAD(P)-binding domain"/>
    <property type="match status" value="1"/>
</dbReference>
<dbReference type="Gene3D" id="3.30.9.10">
    <property type="entry name" value="D-Amino Acid Oxidase, subunit A, domain 2"/>
    <property type="match status" value="1"/>
</dbReference>
<comment type="caution">
    <text evidence="3">The sequence shown here is derived from an EMBL/GenBank/DDBJ whole genome shotgun (WGS) entry which is preliminary data.</text>
</comment>
<organism evidence="3 4">
    <name type="scientific">Rivihabitans pingtungensis</name>
    <dbReference type="NCBI Taxonomy" id="1054498"/>
    <lineage>
        <taxon>Bacteria</taxon>
        <taxon>Pseudomonadati</taxon>
        <taxon>Pseudomonadota</taxon>
        <taxon>Betaproteobacteria</taxon>
        <taxon>Neisseriales</taxon>
        <taxon>Aquaspirillaceae</taxon>
        <taxon>Rivihabitans</taxon>
    </lineage>
</organism>
<dbReference type="EMBL" id="QJKI01000010">
    <property type="protein sequence ID" value="PXX78710.1"/>
    <property type="molecule type" value="Genomic_DNA"/>
</dbReference>